<feature type="transmembrane region" description="Helical" evidence="5">
    <location>
        <begin position="39"/>
        <end position="62"/>
    </location>
</feature>
<feature type="transmembrane region" description="Helical" evidence="5">
    <location>
        <begin position="328"/>
        <end position="353"/>
    </location>
</feature>
<evidence type="ECO:0000259" key="6">
    <source>
        <dbReference type="Pfam" id="PF00324"/>
    </source>
</evidence>
<feature type="transmembrane region" description="Helical" evidence="5">
    <location>
        <begin position="116"/>
        <end position="137"/>
    </location>
</feature>
<evidence type="ECO:0000256" key="3">
    <source>
        <dbReference type="ARBA" id="ARBA00022989"/>
    </source>
</evidence>
<reference evidence="7 8" key="1">
    <citation type="journal article" date="2022" name="Microbiol. Resour. Announc.">
        <title>Complete Genome Sequence of the Hyperthermophilic and Acidophilic Archaeon Saccharolobus caldissimus Strain HS-3T.</title>
        <authorList>
            <person name="Sakai H.D."/>
            <person name="Kurosawa N."/>
        </authorList>
    </citation>
    <scope>NUCLEOTIDE SEQUENCE [LARGE SCALE GENOMIC DNA]</scope>
    <source>
        <strain evidence="7 8">JCM32116</strain>
    </source>
</reference>
<dbReference type="GO" id="GO:0016020">
    <property type="term" value="C:membrane"/>
    <property type="evidence" value="ECO:0007669"/>
    <property type="project" value="UniProtKB-SubCell"/>
</dbReference>
<dbReference type="InterPro" id="IPR004841">
    <property type="entry name" value="AA-permease/SLC12A_dom"/>
</dbReference>
<protein>
    <submittedName>
        <fullName evidence="7">Amino acid permease</fullName>
    </submittedName>
</protein>
<dbReference type="InterPro" id="IPR050367">
    <property type="entry name" value="APC_superfamily"/>
</dbReference>
<evidence type="ECO:0000256" key="4">
    <source>
        <dbReference type="ARBA" id="ARBA00023136"/>
    </source>
</evidence>
<feature type="transmembrane region" description="Helical" evidence="5">
    <location>
        <begin position="301"/>
        <end position="322"/>
    </location>
</feature>
<dbReference type="Proteomes" id="UP001319921">
    <property type="component" value="Chromosome"/>
</dbReference>
<dbReference type="PIRSF" id="PIRSF006060">
    <property type="entry name" value="AA_transporter"/>
    <property type="match status" value="1"/>
</dbReference>
<proteinExistence type="predicted"/>
<dbReference type="GeneID" id="68865799"/>
<feature type="transmembrane region" description="Helical" evidence="5">
    <location>
        <begin position="149"/>
        <end position="169"/>
    </location>
</feature>
<dbReference type="KEGG" id="scas:SACC_10550"/>
<feature type="domain" description="Amino acid permease/ SLC12A" evidence="6">
    <location>
        <begin position="14"/>
        <end position="166"/>
    </location>
</feature>
<comment type="subcellular location">
    <subcellularLocation>
        <location evidence="1">Membrane</location>
        <topology evidence="1">Multi-pass membrane protein</topology>
    </subcellularLocation>
</comment>
<keyword evidence="3 5" id="KW-1133">Transmembrane helix</keyword>
<evidence type="ECO:0000256" key="2">
    <source>
        <dbReference type="ARBA" id="ARBA00022692"/>
    </source>
</evidence>
<dbReference type="PANTHER" id="PTHR42770:SF11">
    <property type="entry name" value="INNER MEMBRANE TRANSPORT PROTEIN YBAT"/>
    <property type="match status" value="1"/>
</dbReference>
<dbReference type="GO" id="GO:0055085">
    <property type="term" value="P:transmembrane transport"/>
    <property type="evidence" value="ECO:0007669"/>
    <property type="project" value="InterPro"/>
</dbReference>
<evidence type="ECO:0000313" key="7">
    <source>
        <dbReference type="EMBL" id="BDB98038.1"/>
    </source>
</evidence>
<feature type="transmembrane region" description="Helical" evidence="5">
    <location>
        <begin position="253"/>
        <end position="280"/>
    </location>
</feature>
<name>A0AAQ4CQF7_9CREN</name>
<dbReference type="EMBL" id="AP025226">
    <property type="protein sequence ID" value="BDB98038.1"/>
    <property type="molecule type" value="Genomic_DNA"/>
</dbReference>
<evidence type="ECO:0000313" key="8">
    <source>
        <dbReference type="Proteomes" id="UP001319921"/>
    </source>
</evidence>
<feature type="transmembrane region" description="Helical" evidence="5">
    <location>
        <begin position="181"/>
        <end position="199"/>
    </location>
</feature>
<feature type="transmembrane region" description="Helical" evidence="5">
    <location>
        <begin position="83"/>
        <end position="110"/>
    </location>
</feature>
<dbReference type="AlphaFoldDB" id="A0AAQ4CQF7"/>
<gene>
    <name evidence="7" type="ORF">SACC_10550</name>
</gene>
<evidence type="ECO:0000256" key="5">
    <source>
        <dbReference type="SAM" id="Phobius"/>
    </source>
</evidence>
<feature type="transmembrane region" description="Helical" evidence="5">
    <location>
        <begin position="365"/>
        <end position="383"/>
    </location>
</feature>
<dbReference type="PANTHER" id="PTHR42770">
    <property type="entry name" value="AMINO ACID TRANSPORTER-RELATED"/>
    <property type="match status" value="1"/>
</dbReference>
<feature type="transmembrane region" description="Helical" evidence="5">
    <location>
        <begin position="389"/>
        <end position="408"/>
    </location>
</feature>
<evidence type="ECO:0000256" key="1">
    <source>
        <dbReference type="ARBA" id="ARBA00004141"/>
    </source>
</evidence>
<sequence length="419" mass="46658">MNRRKLSAFEAFSLSFGGQAPFTSIITFGTVGLQLGGSFLVLATLIGTILVLLNGLVIYRLSLRYSEQGGYFTYAFYSLTQRLGLLTGWIFILYAFAYGGTLLAGSIYIITNYIKLPFLTSDIFTLAIIIFSSFLIIRGLEISVKYAEIISVAEILAIAISSYVLLANVHVPFKLNVPAEPFLVILYAIGMPIGYGNLNPMSEDIKNARKIVGIITVIVILLGGLLSALLFYASSFYGSDLIEILRNNVGFMFPYLVFSALNGGILGGIAYIIAMSRIIYSMSLRKFIPVIFSLLRYNRPFNAELFSLAIYSIFLFLSIHFYGVYNTFLVLGGITVLSYLVISLSANLSLFRITLKKIRKRKQEMGLSVISSVLSIIILIYSIRENVPIVNYIFFSWIIGGFIYAEILEMIGQYEDDKD</sequence>
<dbReference type="Pfam" id="PF00324">
    <property type="entry name" value="AA_permease"/>
    <property type="match status" value="1"/>
</dbReference>
<keyword evidence="8" id="KW-1185">Reference proteome</keyword>
<feature type="transmembrane region" description="Helical" evidence="5">
    <location>
        <begin position="211"/>
        <end position="233"/>
    </location>
</feature>
<keyword evidence="4 5" id="KW-0472">Membrane</keyword>
<feature type="transmembrane region" description="Helical" evidence="5">
    <location>
        <begin position="12"/>
        <end position="33"/>
    </location>
</feature>
<keyword evidence="2 5" id="KW-0812">Transmembrane</keyword>
<dbReference type="Gene3D" id="1.20.1740.10">
    <property type="entry name" value="Amino acid/polyamine transporter I"/>
    <property type="match status" value="1"/>
</dbReference>
<accession>A0AAQ4CQF7</accession>
<organism evidence="7 8">
    <name type="scientific">Saccharolobus caldissimus</name>
    <dbReference type="NCBI Taxonomy" id="1702097"/>
    <lineage>
        <taxon>Archaea</taxon>
        <taxon>Thermoproteota</taxon>
        <taxon>Thermoprotei</taxon>
        <taxon>Sulfolobales</taxon>
        <taxon>Sulfolobaceae</taxon>
        <taxon>Saccharolobus</taxon>
    </lineage>
</organism>
<dbReference type="RefSeq" id="WP_229571985.1">
    <property type="nucleotide sequence ID" value="NZ_AP025226.1"/>
</dbReference>